<comment type="caution">
    <text evidence="11">The sequence shown here is derived from an EMBL/GenBank/DDBJ whole genome shotgun (WGS) entry which is preliminary data.</text>
</comment>
<evidence type="ECO:0000256" key="5">
    <source>
        <dbReference type="ARBA" id="ARBA00023136"/>
    </source>
</evidence>
<keyword evidence="2" id="KW-1003">Cell membrane</keyword>
<comment type="subcellular location">
    <subcellularLocation>
        <location evidence="1">Cell membrane</location>
    </subcellularLocation>
</comment>
<protein>
    <recommendedName>
        <fullName evidence="9">4,4'-diaponeurosporenoate glycosyltransferase</fullName>
    </recommendedName>
</protein>
<dbReference type="Proteomes" id="UP001275440">
    <property type="component" value="Unassembled WGS sequence"/>
</dbReference>
<evidence type="ECO:0000256" key="1">
    <source>
        <dbReference type="ARBA" id="ARBA00004236"/>
    </source>
</evidence>
<gene>
    <name evidence="11" type="ORF">F8M49_16190</name>
</gene>
<evidence type="ECO:0000256" key="8">
    <source>
        <dbReference type="ARBA" id="ARBA00038120"/>
    </source>
</evidence>
<evidence type="ECO:0000256" key="4">
    <source>
        <dbReference type="ARBA" id="ARBA00022679"/>
    </source>
</evidence>
<sequence length="316" mass="33574">MAERSSGSSRRGAVIIPAYNEATVIGRTLVPLGRAAAEGCFELVVVCNGCTDDTAAVARKIPGVRVVELPEGSKPAALNVGDRVVSLWPRLYLDADIRISAAAVLDVLDRLARGDVCAARPVFRYDFAAADPLVRSYYRARQRIRRETVLWGAGVYGLAEAGHVRFGSFPDLIGDDLFVDGLFGPDEKVVVDTEPAVVTTPTDVVSLLAILRRGQRGVVEARTDGGRTGSTGPATARAVLLSIRGPGTAVDALVYLACGLVARGGRATADRGMGAGREQPGPPVIGLTSGHSRRCRRCDRDEPCSRHRSCHGRCCR</sequence>
<evidence type="ECO:0000256" key="6">
    <source>
        <dbReference type="ARBA" id="ARBA00037281"/>
    </source>
</evidence>
<dbReference type="InterPro" id="IPR029044">
    <property type="entry name" value="Nucleotide-diphossugar_trans"/>
</dbReference>
<comment type="function">
    <text evidence="6">Catalyzes the glycosylation of 4,4'-diaponeurosporenoate, i.e. the esterification of glucose at the C1'' position with the carboxyl group of 4,4'-diaponeurosporenic acid, to form glycosyl-4,4'-diaponeurosporenoate. This is a step in the biosynthesis of staphyloxanthin, an orange pigment present in most staphylococci strains.</text>
</comment>
<dbReference type="PANTHER" id="PTHR43646:SF2">
    <property type="entry name" value="GLYCOSYLTRANSFERASE 2-LIKE DOMAIN-CONTAINING PROTEIN"/>
    <property type="match status" value="1"/>
</dbReference>
<keyword evidence="5" id="KW-0472">Membrane</keyword>
<evidence type="ECO:0000259" key="10">
    <source>
        <dbReference type="Pfam" id="PF00535"/>
    </source>
</evidence>
<organism evidence="11 12">
    <name type="scientific">Rhodococcus zopfii</name>
    <dbReference type="NCBI Taxonomy" id="43772"/>
    <lineage>
        <taxon>Bacteria</taxon>
        <taxon>Bacillati</taxon>
        <taxon>Actinomycetota</taxon>
        <taxon>Actinomycetes</taxon>
        <taxon>Mycobacteriales</taxon>
        <taxon>Nocardiaceae</taxon>
        <taxon>Rhodococcus</taxon>
    </lineage>
</organism>
<keyword evidence="4" id="KW-0808">Transferase</keyword>
<evidence type="ECO:0000313" key="11">
    <source>
        <dbReference type="EMBL" id="MDV2476483.1"/>
    </source>
</evidence>
<accession>A0ABU3WSW6</accession>
<name>A0ABU3WSW6_9NOCA</name>
<evidence type="ECO:0000313" key="12">
    <source>
        <dbReference type="Proteomes" id="UP001275440"/>
    </source>
</evidence>
<dbReference type="Pfam" id="PF00535">
    <property type="entry name" value="Glycos_transf_2"/>
    <property type="match status" value="1"/>
</dbReference>
<dbReference type="PANTHER" id="PTHR43646">
    <property type="entry name" value="GLYCOSYLTRANSFERASE"/>
    <property type="match status" value="1"/>
</dbReference>
<keyword evidence="12" id="KW-1185">Reference proteome</keyword>
<proteinExistence type="inferred from homology"/>
<evidence type="ECO:0000256" key="3">
    <source>
        <dbReference type="ARBA" id="ARBA00022676"/>
    </source>
</evidence>
<dbReference type="EMBL" id="WBMO01000001">
    <property type="protein sequence ID" value="MDV2476483.1"/>
    <property type="molecule type" value="Genomic_DNA"/>
</dbReference>
<dbReference type="SUPFAM" id="SSF53448">
    <property type="entry name" value="Nucleotide-diphospho-sugar transferases"/>
    <property type="match status" value="1"/>
</dbReference>
<evidence type="ECO:0000256" key="2">
    <source>
        <dbReference type="ARBA" id="ARBA00022475"/>
    </source>
</evidence>
<evidence type="ECO:0000256" key="7">
    <source>
        <dbReference type="ARBA" id="ARBA00037904"/>
    </source>
</evidence>
<comment type="similarity">
    <text evidence="8">Belongs to the glycosyltransferase 2 family. CrtQ subfamily.</text>
</comment>
<keyword evidence="3" id="KW-0328">Glycosyltransferase</keyword>
<comment type="pathway">
    <text evidence="7">Carotenoid biosynthesis; staphyloxanthin biosynthesis; staphyloxanthin from farnesyl diphosphate: step 4/5.</text>
</comment>
<reference evidence="11 12" key="1">
    <citation type="submission" date="2019-10" db="EMBL/GenBank/DDBJ databases">
        <title>Draft Genome Assembly of Rhodococcus zopfii DSM44189.</title>
        <authorList>
            <person name="Sutton J.M."/>
            <person name="Akob D.M."/>
            <person name="Bushman T.J."/>
        </authorList>
    </citation>
    <scope>NUCLEOTIDE SEQUENCE [LARGE SCALE GENOMIC DNA]</scope>
    <source>
        <strain evidence="11 12">DSM 44189</strain>
    </source>
</reference>
<dbReference type="InterPro" id="IPR001173">
    <property type="entry name" value="Glyco_trans_2-like"/>
</dbReference>
<evidence type="ECO:0000256" key="9">
    <source>
        <dbReference type="ARBA" id="ARBA00040345"/>
    </source>
</evidence>
<feature type="domain" description="Glycosyltransferase 2-like" evidence="10">
    <location>
        <begin position="14"/>
        <end position="134"/>
    </location>
</feature>
<dbReference type="Gene3D" id="3.90.550.10">
    <property type="entry name" value="Spore Coat Polysaccharide Biosynthesis Protein SpsA, Chain A"/>
    <property type="match status" value="1"/>
</dbReference>